<dbReference type="EMBL" id="BPQP01000012">
    <property type="protein sequence ID" value="GJD93610.1"/>
    <property type="molecule type" value="Genomic_DNA"/>
</dbReference>
<evidence type="ECO:0000313" key="2">
    <source>
        <dbReference type="EMBL" id="GJD93610.1"/>
    </source>
</evidence>
<reference evidence="2" key="1">
    <citation type="journal article" date="2021" name="Front. Microbiol.">
        <title>Comprehensive Comparative Genomics and Phenotyping of Methylobacterium Species.</title>
        <authorList>
            <person name="Alessa O."/>
            <person name="Ogura Y."/>
            <person name="Fujitani Y."/>
            <person name="Takami H."/>
            <person name="Hayashi T."/>
            <person name="Sahin N."/>
            <person name="Tani A."/>
        </authorList>
    </citation>
    <scope>NUCLEOTIDE SEQUENCE</scope>
    <source>
        <strain evidence="2">DSM 19015</strain>
    </source>
</reference>
<dbReference type="SMART" id="SM00347">
    <property type="entry name" value="HTH_MARR"/>
    <property type="match status" value="1"/>
</dbReference>
<dbReference type="InterPro" id="IPR039422">
    <property type="entry name" value="MarR/SlyA-like"/>
</dbReference>
<dbReference type="SUPFAM" id="SSF46785">
    <property type="entry name" value="Winged helix' DNA-binding domain"/>
    <property type="match status" value="1"/>
</dbReference>
<dbReference type="PANTHER" id="PTHR33164:SF106">
    <property type="entry name" value="TRANSCRIPTIONAL REGULATORY PROTEIN"/>
    <property type="match status" value="1"/>
</dbReference>
<dbReference type="PANTHER" id="PTHR33164">
    <property type="entry name" value="TRANSCRIPTIONAL REGULATOR, MARR FAMILY"/>
    <property type="match status" value="1"/>
</dbReference>
<reference evidence="2" key="2">
    <citation type="submission" date="2021-08" db="EMBL/GenBank/DDBJ databases">
        <authorList>
            <person name="Tani A."/>
            <person name="Ola A."/>
            <person name="Ogura Y."/>
            <person name="Katsura K."/>
            <person name="Hayashi T."/>
        </authorList>
    </citation>
    <scope>NUCLEOTIDE SEQUENCE</scope>
    <source>
        <strain evidence="2">DSM 19015</strain>
    </source>
</reference>
<feature type="domain" description="HTH marR-type" evidence="1">
    <location>
        <begin position="30"/>
        <end position="129"/>
    </location>
</feature>
<evidence type="ECO:0000259" key="1">
    <source>
        <dbReference type="SMART" id="SM00347"/>
    </source>
</evidence>
<proteinExistence type="predicted"/>
<dbReference type="CDD" id="cd00090">
    <property type="entry name" value="HTH_ARSR"/>
    <property type="match status" value="1"/>
</dbReference>
<evidence type="ECO:0000313" key="3">
    <source>
        <dbReference type="Proteomes" id="UP001055125"/>
    </source>
</evidence>
<sequence length="150" mass="16044">MSPHARPAHPQDLVAACRRLYKSIDRIDAKAAAIAGVSRNDLRCLNMLAEGATRPSVIAAELGLTTGSVTALLDRLEKANLAKRARDPADRRGVTVHPTEQLFQTLGPLYLSVAAEIERIAETYGAVERSAAVKHLNDASSAYEFALAPG</sequence>
<dbReference type="InterPro" id="IPR036390">
    <property type="entry name" value="WH_DNA-bd_sf"/>
</dbReference>
<dbReference type="InterPro" id="IPR036388">
    <property type="entry name" value="WH-like_DNA-bd_sf"/>
</dbReference>
<dbReference type="Pfam" id="PF12802">
    <property type="entry name" value="MarR_2"/>
    <property type="match status" value="1"/>
</dbReference>
<accession>A0ABQ4RTB5</accession>
<organism evidence="2 3">
    <name type="scientific">Methylobacterium iners</name>
    <dbReference type="NCBI Taxonomy" id="418707"/>
    <lineage>
        <taxon>Bacteria</taxon>
        <taxon>Pseudomonadati</taxon>
        <taxon>Pseudomonadota</taxon>
        <taxon>Alphaproteobacteria</taxon>
        <taxon>Hyphomicrobiales</taxon>
        <taxon>Methylobacteriaceae</taxon>
        <taxon>Methylobacterium</taxon>
    </lineage>
</organism>
<dbReference type="InterPro" id="IPR011991">
    <property type="entry name" value="ArsR-like_HTH"/>
</dbReference>
<gene>
    <name evidence="2" type="ORF">OCOJLMKI_0806</name>
</gene>
<dbReference type="Proteomes" id="UP001055125">
    <property type="component" value="Unassembled WGS sequence"/>
</dbReference>
<keyword evidence="3" id="KW-1185">Reference proteome</keyword>
<comment type="caution">
    <text evidence="2">The sequence shown here is derived from an EMBL/GenBank/DDBJ whole genome shotgun (WGS) entry which is preliminary data.</text>
</comment>
<dbReference type="Gene3D" id="1.10.10.10">
    <property type="entry name" value="Winged helix-like DNA-binding domain superfamily/Winged helix DNA-binding domain"/>
    <property type="match status" value="1"/>
</dbReference>
<dbReference type="RefSeq" id="WP_238242813.1">
    <property type="nucleotide sequence ID" value="NZ_BPQP01000012.1"/>
</dbReference>
<name>A0ABQ4RTB5_9HYPH</name>
<protein>
    <recommendedName>
        <fullName evidence="1">HTH marR-type domain-containing protein</fullName>
    </recommendedName>
</protein>
<dbReference type="InterPro" id="IPR000835">
    <property type="entry name" value="HTH_MarR-typ"/>
</dbReference>